<evidence type="ECO:0000256" key="5">
    <source>
        <dbReference type="ARBA" id="ARBA00023239"/>
    </source>
</evidence>
<name>A0AB36TG98_ACETH</name>
<feature type="domain" description="Orotidine 5'-phosphate decarboxylase" evidence="8">
    <location>
        <begin position="16"/>
        <end position="285"/>
    </location>
</feature>
<reference evidence="9 10" key="1">
    <citation type="submission" date="2017-09" db="EMBL/GenBank/DDBJ databases">
        <title>Evaluation of Pacific Biosciences Sequencing Technology to Finishing C. thermocellum Genome Sequences.</title>
        <authorList>
            <person name="Brown S."/>
        </authorList>
    </citation>
    <scope>NUCLEOTIDE SEQUENCE [LARGE SCALE GENOMIC DNA]</scope>
    <source>
        <strain evidence="9 10">AD2</strain>
    </source>
</reference>
<evidence type="ECO:0000256" key="7">
    <source>
        <dbReference type="HAMAP-Rule" id="MF_01215"/>
    </source>
</evidence>
<gene>
    <name evidence="7" type="primary">pyrF</name>
    <name evidence="9" type="ORF">M972_111327</name>
</gene>
<organism evidence="9 10">
    <name type="scientific">Acetivibrio thermocellus AD2</name>
    <dbReference type="NCBI Taxonomy" id="1138384"/>
    <lineage>
        <taxon>Bacteria</taxon>
        <taxon>Bacillati</taxon>
        <taxon>Bacillota</taxon>
        <taxon>Clostridia</taxon>
        <taxon>Eubacteriales</taxon>
        <taxon>Oscillospiraceae</taxon>
        <taxon>Acetivibrio</taxon>
    </lineage>
</organism>
<comment type="pathway">
    <text evidence="1 7">Pyrimidine metabolism; UMP biosynthesis via de novo pathway; UMP from orotate: step 2/2.</text>
</comment>
<dbReference type="InterPro" id="IPR013785">
    <property type="entry name" value="Aldolase_TIM"/>
</dbReference>
<dbReference type="Pfam" id="PF00215">
    <property type="entry name" value="OMPdecase"/>
    <property type="match status" value="1"/>
</dbReference>
<evidence type="ECO:0000259" key="8">
    <source>
        <dbReference type="SMART" id="SM00934"/>
    </source>
</evidence>
<dbReference type="InterPro" id="IPR011060">
    <property type="entry name" value="RibuloseP-bd_barrel"/>
</dbReference>
<dbReference type="InterPro" id="IPR011995">
    <property type="entry name" value="OMPdecase_type-2"/>
</dbReference>
<dbReference type="RefSeq" id="WP_003518635.1">
    <property type="nucleotide sequence ID" value="NZ_CP013828.1"/>
</dbReference>
<dbReference type="SUPFAM" id="SSF51366">
    <property type="entry name" value="Ribulose-phoshate binding barrel"/>
    <property type="match status" value="1"/>
</dbReference>
<dbReference type="AlphaFoldDB" id="A0AB36TG98"/>
<proteinExistence type="inferred from homology"/>
<comment type="similarity">
    <text evidence="2 7">Belongs to the OMP decarboxylase family. Type 2 subfamily.</text>
</comment>
<evidence type="ECO:0000256" key="4">
    <source>
        <dbReference type="ARBA" id="ARBA00022975"/>
    </source>
</evidence>
<dbReference type="InterPro" id="IPR001754">
    <property type="entry name" value="OMPdeCOase_dom"/>
</dbReference>
<dbReference type="EMBL" id="PDBW01000001">
    <property type="protein sequence ID" value="PFH02546.1"/>
    <property type="molecule type" value="Genomic_DNA"/>
</dbReference>
<dbReference type="NCBIfam" id="TIGR02127">
    <property type="entry name" value="pyrF_sub2"/>
    <property type="match status" value="1"/>
</dbReference>
<dbReference type="GO" id="GO:0044205">
    <property type="term" value="P:'de novo' UMP biosynthetic process"/>
    <property type="evidence" value="ECO:0007669"/>
    <property type="project" value="UniProtKB-UniRule"/>
</dbReference>
<dbReference type="HAMAP" id="MF_01215">
    <property type="entry name" value="OMPdecase_type2"/>
    <property type="match status" value="1"/>
</dbReference>
<keyword evidence="4 7" id="KW-0665">Pyrimidine biosynthesis</keyword>
<sequence length="314" mass="35174">MFIDTLIEKIREKDNPSVVGLDPKIEYVPSFIKEDMYKKYGKNLKAVAEAILLFNKYIIDAVYDIVPAVKPQLAYYEMYGLEGMRVFYETCKYAKEKGLLVIADGKRNDIGSTAQCYSAAYLGKTDIDEGISEAVFDVDALTVNPYLGVDGIKPFIDDCVKYNKGIFVLVKTSNKSSGEIQDILTQEGRSIYEIVAEYVESWGENKKGKYGYSCVGAVVGATYPNLAKILRKILKNSYILVPGYGAQGGTARDVAHCFNYDGLGAIVNASRSIMCAYKSEQWKNVYSEEKFYEASRAEAIRMRDDINSALRDRK</sequence>
<dbReference type="PROSITE" id="PS00156">
    <property type="entry name" value="OMPDECASE"/>
    <property type="match status" value="1"/>
</dbReference>
<protein>
    <recommendedName>
        <fullName evidence="7">Orotidine 5'-phosphate decarboxylase</fullName>
        <ecNumber evidence="7">4.1.1.23</ecNumber>
    </recommendedName>
    <alternativeName>
        <fullName evidence="7">OMP decarboxylase</fullName>
        <shortName evidence="7">OMPDCase</shortName>
        <shortName evidence="7">OMPdecase</shortName>
    </alternativeName>
</protein>
<dbReference type="SMR" id="A0AB36TG98"/>
<dbReference type="Gene3D" id="3.20.20.70">
    <property type="entry name" value="Aldolase class I"/>
    <property type="match status" value="1"/>
</dbReference>
<evidence type="ECO:0000313" key="9">
    <source>
        <dbReference type="EMBL" id="PFH02546.1"/>
    </source>
</evidence>
<dbReference type="GeneID" id="35806214"/>
<evidence type="ECO:0000256" key="1">
    <source>
        <dbReference type="ARBA" id="ARBA00004861"/>
    </source>
</evidence>
<evidence type="ECO:0000256" key="6">
    <source>
        <dbReference type="ARBA" id="ARBA00049157"/>
    </source>
</evidence>
<evidence type="ECO:0000313" key="10">
    <source>
        <dbReference type="Proteomes" id="UP000223596"/>
    </source>
</evidence>
<comment type="caution">
    <text evidence="9">The sequence shown here is derived from an EMBL/GenBank/DDBJ whole genome shotgun (WGS) entry which is preliminary data.</text>
</comment>
<comment type="catalytic activity">
    <reaction evidence="6 7">
        <text>orotidine 5'-phosphate + H(+) = UMP + CO2</text>
        <dbReference type="Rhea" id="RHEA:11596"/>
        <dbReference type="ChEBI" id="CHEBI:15378"/>
        <dbReference type="ChEBI" id="CHEBI:16526"/>
        <dbReference type="ChEBI" id="CHEBI:57538"/>
        <dbReference type="ChEBI" id="CHEBI:57865"/>
        <dbReference type="EC" id="4.1.1.23"/>
    </reaction>
</comment>
<dbReference type="Proteomes" id="UP000223596">
    <property type="component" value="Unassembled WGS sequence"/>
</dbReference>
<dbReference type="GO" id="GO:0006207">
    <property type="term" value="P:'de novo' pyrimidine nucleobase biosynthetic process"/>
    <property type="evidence" value="ECO:0007669"/>
    <property type="project" value="InterPro"/>
</dbReference>
<dbReference type="InterPro" id="IPR018089">
    <property type="entry name" value="OMPdecase_AS"/>
</dbReference>
<feature type="active site" description="Proton donor" evidence="7">
    <location>
        <position position="106"/>
    </location>
</feature>
<dbReference type="PANTHER" id="PTHR43375">
    <property type="entry name" value="OROTIDINE 5'-PHOSPHATE DECARBOXYLASE"/>
    <property type="match status" value="1"/>
</dbReference>
<dbReference type="EC" id="4.1.1.23" evidence="7"/>
<dbReference type="SMART" id="SM00934">
    <property type="entry name" value="OMPdecase"/>
    <property type="match status" value="1"/>
</dbReference>
<evidence type="ECO:0000256" key="3">
    <source>
        <dbReference type="ARBA" id="ARBA00022793"/>
    </source>
</evidence>
<accession>A0AB36TG98</accession>
<evidence type="ECO:0000256" key="2">
    <source>
        <dbReference type="ARBA" id="ARBA00008847"/>
    </source>
</evidence>
<dbReference type="GO" id="GO:0004590">
    <property type="term" value="F:orotidine-5'-phosphate decarboxylase activity"/>
    <property type="evidence" value="ECO:0007669"/>
    <property type="project" value="UniProtKB-UniRule"/>
</dbReference>
<dbReference type="PANTHER" id="PTHR43375:SF1">
    <property type="entry name" value="OROTIDINE 5'-PHOSPHATE DECARBOXYLASE"/>
    <property type="match status" value="1"/>
</dbReference>
<keyword evidence="5 7" id="KW-0456">Lyase</keyword>
<keyword evidence="3 7" id="KW-0210">Decarboxylase</keyword>
<dbReference type="CDD" id="cd04725">
    <property type="entry name" value="OMP_decarboxylase_like"/>
    <property type="match status" value="1"/>
</dbReference>